<sequence length="160" mass="17926">MLFPRCITVFSLILICAADEATLKFKRDSKPARMFTDEELRSYDGSEDGQPIYMAIKGIVFDVTSGKRFYGKDAPYNALVGKDSTRAVAKMSLDPEDLTHDTTGLTEKELESLESVFTGTYKSKYPIVGYTSRRTLSEDGSPSEGFKPEDQPHFSIRDEL</sequence>
<evidence type="ECO:0000259" key="9">
    <source>
        <dbReference type="SMART" id="SM01117"/>
    </source>
</evidence>
<dbReference type="InterPro" id="IPR050577">
    <property type="entry name" value="MAPR/NEUFC/NENF-like"/>
</dbReference>
<gene>
    <name evidence="10" type="ORF">P4O66_011952</name>
</gene>
<evidence type="ECO:0000256" key="5">
    <source>
        <dbReference type="ARBA" id="ARBA00023004"/>
    </source>
</evidence>
<evidence type="ECO:0000313" key="11">
    <source>
        <dbReference type="Proteomes" id="UP001239994"/>
    </source>
</evidence>
<reference evidence="10" key="1">
    <citation type="submission" date="2023-03" db="EMBL/GenBank/DDBJ databases">
        <title>Electrophorus voltai genome.</title>
        <authorList>
            <person name="Bian C."/>
        </authorList>
    </citation>
    <scope>NUCLEOTIDE SEQUENCE</scope>
    <source>
        <strain evidence="10">CB-2022</strain>
        <tissue evidence="10">Muscle</tissue>
    </source>
</reference>
<dbReference type="Gene3D" id="3.10.120.10">
    <property type="entry name" value="Cytochrome b5-like heme/steroid binding domain"/>
    <property type="match status" value="1"/>
</dbReference>
<dbReference type="InterPro" id="IPR001199">
    <property type="entry name" value="Cyt_B5-like_heme/steroid-bd"/>
</dbReference>
<dbReference type="GO" id="GO:0005783">
    <property type="term" value="C:endoplasmic reticulum"/>
    <property type="evidence" value="ECO:0007669"/>
    <property type="project" value="UniProtKB-SubCell"/>
</dbReference>
<dbReference type="EMBL" id="JAROKS010000018">
    <property type="protein sequence ID" value="KAK1793587.1"/>
    <property type="molecule type" value="Genomic_DNA"/>
</dbReference>
<evidence type="ECO:0000256" key="3">
    <source>
        <dbReference type="ARBA" id="ARBA00022723"/>
    </source>
</evidence>
<evidence type="ECO:0000313" key="10">
    <source>
        <dbReference type="EMBL" id="KAK1793587.1"/>
    </source>
</evidence>
<accession>A0AAD8Z665</accession>
<feature type="chain" id="PRO_5042118171" description="Cytochrome b5 heme-binding domain-containing protein" evidence="8">
    <location>
        <begin position="19"/>
        <end position="160"/>
    </location>
</feature>
<dbReference type="SUPFAM" id="SSF55856">
    <property type="entry name" value="Cytochrome b5-like heme/steroid binding domain"/>
    <property type="match status" value="1"/>
</dbReference>
<evidence type="ECO:0000256" key="2">
    <source>
        <dbReference type="ARBA" id="ARBA00022617"/>
    </source>
</evidence>
<evidence type="ECO:0000256" key="1">
    <source>
        <dbReference type="ARBA" id="ARBA00004240"/>
    </source>
</evidence>
<protein>
    <recommendedName>
        <fullName evidence="9">Cytochrome b5 heme-binding domain-containing protein</fullName>
    </recommendedName>
</protein>
<feature type="compositionally biased region" description="Basic and acidic residues" evidence="7">
    <location>
        <begin position="146"/>
        <end position="160"/>
    </location>
</feature>
<keyword evidence="11" id="KW-1185">Reference proteome</keyword>
<keyword evidence="4" id="KW-0256">Endoplasmic reticulum</keyword>
<dbReference type="InterPro" id="IPR036400">
    <property type="entry name" value="Cyt_B5-like_heme/steroid_sf"/>
</dbReference>
<evidence type="ECO:0000256" key="6">
    <source>
        <dbReference type="ARBA" id="ARBA00038357"/>
    </source>
</evidence>
<dbReference type="SMART" id="SM01117">
    <property type="entry name" value="Cyt-b5"/>
    <property type="match status" value="1"/>
</dbReference>
<dbReference type="FunFam" id="3.10.120.10:FF:000003">
    <property type="entry name" value="membrane-associated progesterone receptor component 1"/>
    <property type="match status" value="1"/>
</dbReference>
<dbReference type="AlphaFoldDB" id="A0AAD8Z665"/>
<dbReference type="GO" id="GO:0016020">
    <property type="term" value="C:membrane"/>
    <property type="evidence" value="ECO:0007669"/>
    <property type="project" value="TreeGrafter"/>
</dbReference>
<evidence type="ECO:0000256" key="8">
    <source>
        <dbReference type="SAM" id="SignalP"/>
    </source>
</evidence>
<keyword evidence="8" id="KW-0732">Signal</keyword>
<feature type="domain" description="Cytochrome b5 heme-binding" evidence="9">
    <location>
        <begin position="35"/>
        <end position="132"/>
    </location>
</feature>
<comment type="subcellular location">
    <subcellularLocation>
        <location evidence="1">Endoplasmic reticulum</location>
    </subcellularLocation>
</comment>
<keyword evidence="3" id="KW-0479">Metal-binding</keyword>
<keyword evidence="2" id="KW-0349">Heme</keyword>
<dbReference type="PANTHER" id="PTHR10281">
    <property type="entry name" value="MEMBRANE-ASSOCIATED PROGESTERONE RECEPTOR COMPONENT-RELATED"/>
    <property type="match status" value="1"/>
</dbReference>
<comment type="caution">
    <text evidence="10">The sequence shown here is derived from an EMBL/GenBank/DDBJ whole genome shotgun (WGS) entry which is preliminary data.</text>
</comment>
<dbReference type="Proteomes" id="UP001239994">
    <property type="component" value="Unassembled WGS sequence"/>
</dbReference>
<name>A0AAD8Z665_9TELE</name>
<keyword evidence="5" id="KW-0408">Iron</keyword>
<comment type="similarity">
    <text evidence="6">Belongs to the cytochrome b5 family. MAPR subfamily.</text>
</comment>
<feature type="region of interest" description="Disordered" evidence="7">
    <location>
        <begin position="134"/>
        <end position="160"/>
    </location>
</feature>
<feature type="signal peptide" evidence="8">
    <location>
        <begin position="1"/>
        <end position="18"/>
    </location>
</feature>
<dbReference type="Pfam" id="PF00173">
    <property type="entry name" value="Cyt-b5"/>
    <property type="match status" value="1"/>
</dbReference>
<dbReference type="PANTHER" id="PTHR10281:SF72">
    <property type="entry name" value="NEUDESIN"/>
    <property type="match status" value="1"/>
</dbReference>
<evidence type="ECO:0000256" key="4">
    <source>
        <dbReference type="ARBA" id="ARBA00022824"/>
    </source>
</evidence>
<organism evidence="10 11">
    <name type="scientific">Electrophorus voltai</name>
    <dbReference type="NCBI Taxonomy" id="2609070"/>
    <lineage>
        <taxon>Eukaryota</taxon>
        <taxon>Metazoa</taxon>
        <taxon>Chordata</taxon>
        <taxon>Craniata</taxon>
        <taxon>Vertebrata</taxon>
        <taxon>Euteleostomi</taxon>
        <taxon>Actinopterygii</taxon>
        <taxon>Neopterygii</taxon>
        <taxon>Teleostei</taxon>
        <taxon>Ostariophysi</taxon>
        <taxon>Gymnotiformes</taxon>
        <taxon>Gymnotoidei</taxon>
        <taxon>Gymnotidae</taxon>
        <taxon>Electrophorus</taxon>
    </lineage>
</organism>
<dbReference type="GO" id="GO:0046872">
    <property type="term" value="F:metal ion binding"/>
    <property type="evidence" value="ECO:0007669"/>
    <property type="project" value="UniProtKB-KW"/>
</dbReference>
<evidence type="ECO:0000256" key="7">
    <source>
        <dbReference type="SAM" id="MobiDB-lite"/>
    </source>
</evidence>
<proteinExistence type="inferred from homology"/>